<organism evidence="2">
    <name type="scientific">marine sediment metagenome</name>
    <dbReference type="NCBI Taxonomy" id="412755"/>
    <lineage>
        <taxon>unclassified sequences</taxon>
        <taxon>metagenomes</taxon>
        <taxon>ecological metagenomes</taxon>
    </lineage>
</organism>
<dbReference type="GO" id="GO:0005524">
    <property type="term" value="F:ATP binding"/>
    <property type="evidence" value="ECO:0007669"/>
    <property type="project" value="InterPro"/>
</dbReference>
<feature type="non-terminal residue" evidence="2">
    <location>
        <position position="344"/>
    </location>
</feature>
<name>A0A0F8W6E7_9ZZZZ</name>
<feature type="non-terminal residue" evidence="2">
    <location>
        <position position="1"/>
    </location>
</feature>
<reference evidence="2" key="1">
    <citation type="journal article" date="2015" name="Nature">
        <title>Complex archaea that bridge the gap between prokaryotes and eukaryotes.</title>
        <authorList>
            <person name="Spang A."/>
            <person name="Saw J.H."/>
            <person name="Jorgensen S.L."/>
            <person name="Zaremba-Niedzwiedzka K."/>
            <person name="Martijn J."/>
            <person name="Lind A.E."/>
            <person name="van Eijk R."/>
            <person name="Schleper C."/>
            <person name="Guy L."/>
            <person name="Ettema T.J."/>
        </authorList>
    </citation>
    <scope>NUCLEOTIDE SEQUENCE</scope>
</reference>
<comment type="caution">
    <text evidence="2">The sequence shown here is derived from an EMBL/GenBank/DDBJ whole genome shotgun (WGS) entry which is preliminary data.</text>
</comment>
<evidence type="ECO:0000259" key="1">
    <source>
        <dbReference type="PROSITE" id="PS51199"/>
    </source>
</evidence>
<dbReference type="AlphaFoldDB" id="A0A0F8W6E7"/>
<dbReference type="InterPro" id="IPR007694">
    <property type="entry name" value="DNA_helicase_DnaB-like_C"/>
</dbReference>
<dbReference type="PANTHER" id="PTHR30153">
    <property type="entry name" value="REPLICATIVE DNA HELICASE DNAB"/>
    <property type="match status" value="1"/>
</dbReference>
<accession>A0A0F8W6E7</accession>
<dbReference type="GO" id="GO:0006260">
    <property type="term" value="P:DNA replication"/>
    <property type="evidence" value="ECO:0007669"/>
    <property type="project" value="InterPro"/>
</dbReference>
<dbReference type="Gene3D" id="3.40.50.300">
    <property type="entry name" value="P-loop containing nucleotide triphosphate hydrolases"/>
    <property type="match status" value="1"/>
</dbReference>
<evidence type="ECO:0000313" key="2">
    <source>
        <dbReference type="EMBL" id="KKK52277.1"/>
    </source>
</evidence>
<gene>
    <name evidence="2" type="ORF">LCGC14_3106540</name>
</gene>
<proteinExistence type="predicted"/>
<dbReference type="EMBL" id="LAZR01067101">
    <property type="protein sequence ID" value="KKK52277.1"/>
    <property type="molecule type" value="Genomic_DNA"/>
</dbReference>
<dbReference type="GO" id="GO:0005829">
    <property type="term" value="C:cytosol"/>
    <property type="evidence" value="ECO:0007669"/>
    <property type="project" value="TreeGrafter"/>
</dbReference>
<dbReference type="SUPFAM" id="SSF52540">
    <property type="entry name" value="P-loop containing nucleoside triphosphate hydrolases"/>
    <property type="match status" value="1"/>
</dbReference>
<dbReference type="InterPro" id="IPR027417">
    <property type="entry name" value="P-loop_NTPase"/>
</dbReference>
<dbReference type="PROSITE" id="PS51199">
    <property type="entry name" value="SF4_HELICASE"/>
    <property type="match status" value="1"/>
</dbReference>
<dbReference type="Pfam" id="PF03796">
    <property type="entry name" value="DnaB_C"/>
    <property type="match status" value="1"/>
</dbReference>
<dbReference type="GO" id="GO:0003678">
    <property type="term" value="F:DNA helicase activity"/>
    <property type="evidence" value="ECO:0007669"/>
    <property type="project" value="InterPro"/>
</dbReference>
<feature type="domain" description="SF4 helicase" evidence="1">
    <location>
        <begin position="177"/>
        <end position="344"/>
    </location>
</feature>
<protein>
    <recommendedName>
        <fullName evidence="1">SF4 helicase domain-containing protein</fullName>
    </recommendedName>
</protein>
<dbReference type="PANTHER" id="PTHR30153:SF2">
    <property type="entry name" value="REPLICATIVE DNA HELICASE"/>
    <property type="match status" value="1"/>
</dbReference>
<sequence length="344" mass="39244">KINERVQLEFRDIEIEYQLMAYLVRVHPQSCALVHKSWFGDGVLRDIFTVVNDVRVVPSKAALFRDIKKADLVDDEEIMRDALKDLYKVDLEPIEERGAQHLMDQVVDLYDSRRMLEGIAGIIGSLKKFNREKTKRILKHLSNPITVANSRDEGYYLEDYDQRLEIMSQREKRAEAAEEGSVGIPTGILQFDTLCGGILPKEFGVIAGTTGVGKTAGIVNFGIHAWMMGHNCLIVSGEMAKEELQFRIDMNLAAISGKKFRNAELEAEDYDKWDATIKRYTAMHGDNILYNVALHRNFTKDHIEEIIIRLQDDTGKKIEWLGVDYLNIMESTRSSGSDNSRDWA</sequence>